<dbReference type="InterPro" id="IPR016059">
    <property type="entry name" value="DNA_ligase_ATP-dep_CS"/>
</dbReference>
<dbReference type="Pfam" id="PF01068">
    <property type="entry name" value="DNA_ligase_A_M"/>
    <property type="match status" value="1"/>
</dbReference>
<dbReference type="FunFam" id="3.30.470.30:FF:000003">
    <property type="entry name" value="DNA ligase"/>
    <property type="match status" value="1"/>
</dbReference>
<feature type="region of interest" description="Disordered" evidence="24">
    <location>
        <begin position="791"/>
        <end position="838"/>
    </location>
</feature>
<dbReference type="SMART" id="SM01336">
    <property type="entry name" value="zf-PARP"/>
    <property type="match status" value="1"/>
</dbReference>
<dbReference type="InterPro" id="IPR012308">
    <property type="entry name" value="DNA_ligase_ATP-dep_N"/>
</dbReference>
<evidence type="ECO:0000313" key="29">
    <source>
        <dbReference type="Proteomes" id="UP000663864"/>
    </source>
</evidence>
<evidence type="ECO:0000256" key="1">
    <source>
        <dbReference type="ARBA" id="ARBA00001946"/>
    </source>
</evidence>
<gene>
    <name evidence="28" type="ORF">ZHD862_LOCUS16319</name>
</gene>
<evidence type="ECO:0000256" key="7">
    <source>
        <dbReference type="ARBA" id="ARBA00022705"/>
    </source>
</evidence>
<reference evidence="28" key="1">
    <citation type="submission" date="2021-02" db="EMBL/GenBank/DDBJ databases">
        <authorList>
            <person name="Nowell W R."/>
        </authorList>
    </citation>
    <scope>NUCLEOTIDE SEQUENCE</scope>
</reference>
<evidence type="ECO:0000256" key="16">
    <source>
        <dbReference type="ARBA" id="ARBA00023204"/>
    </source>
</evidence>
<keyword evidence="5" id="KW-0436">Ligase</keyword>
<keyword evidence="6" id="KW-0132">Cell division</keyword>
<name>A0A814M7F1_9BILA</name>
<dbReference type="InterPro" id="IPR012309">
    <property type="entry name" value="DNA_ligase_ATP-dep_C"/>
</dbReference>
<dbReference type="InterPro" id="IPR000977">
    <property type="entry name" value="DNA_ligase_ATP-dep"/>
</dbReference>
<dbReference type="AlphaFoldDB" id="A0A814M7F1"/>
<proteinExistence type="inferred from homology"/>
<keyword evidence="15" id="KW-0233">DNA recombination</keyword>
<dbReference type="EMBL" id="CAJNOT010000764">
    <property type="protein sequence ID" value="CAF1075792.1"/>
    <property type="molecule type" value="Genomic_DNA"/>
</dbReference>
<evidence type="ECO:0000256" key="23">
    <source>
        <dbReference type="RuleBase" id="RU004196"/>
    </source>
</evidence>
<evidence type="ECO:0000256" key="22">
    <source>
        <dbReference type="ARBA" id="ARBA00077952"/>
    </source>
</evidence>
<comment type="catalytic activity">
    <reaction evidence="19">
        <text>ATP + (deoxyribonucleotide)n-3'-hydroxyl + 5'-phospho-(deoxyribonucleotide)m = (deoxyribonucleotide)n+m + AMP + diphosphate.</text>
        <dbReference type="EC" id="6.5.1.1"/>
    </reaction>
</comment>
<keyword evidence="11" id="KW-0863">Zinc-finger</keyword>
<dbReference type="Pfam" id="PF00645">
    <property type="entry name" value="zf-PARP"/>
    <property type="match status" value="1"/>
</dbReference>
<evidence type="ECO:0000256" key="21">
    <source>
        <dbReference type="ARBA" id="ARBA00075785"/>
    </source>
</evidence>
<comment type="cofactor">
    <cofactor evidence="1">
        <name>Mg(2+)</name>
        <dbReference type="ChEBI" id="CHEBI:18420"/>
    </cofactor>
</comment>
<dbReference type="NCBIfam" id="TIGR00574">
    <property type="entry name" value="dnl1"/>
    <property type="match status" value="1"/>
</dbReference>
<feature type="domain" description="BRCT" evidence="27">
    <location>
        <begin position="873"/>
        <end position="968"/>
    </location>
</feature>
<dbReference type="GO" id="GO:0003677">
    <property type="term" value="F:DNA binding"/>
    <property type="evidence" value="ECO:0007669"/>
    <property type="project" value="InterPro"/>
</dbReference>
<evidence type="ECO:0000259" key="25">
    <source>
        <dbReference type="PROSITE" id="PS50064"/>
    </source>
</evidence>
<comment type="subcellular location">
    <subcellularLocation>
        <location evidence="2">Nucleus</location>
    </subcellularLocation>
</comment>
<dbReference type="GO" id="GO:0008270">
    <property type="term" value="F:zinc ion binding"/>
    <property type="evidence" value="ECO:0007669"/>
    <property type="project" value="UniProtKB-KW"/>
</dbReference>
<feature type="compositionally biased region" description="Acidic residues" evidence="24">
    <location>
        <begin position="159"/>
        <end position="175"/>
    </location>
</feature>
<evidence type="ECO:0000259" key="26">
    <source>
        <dbReference type="PROSITE" id="PS50160"/>
    </source>
</evidence>
<dbReference type="InterPro" id="IPR036957">
    <property type="entry name" value="Znf_PARP_sf"/>
</dbReference>
<dbReference type="PANTHER" id="PTHR45674:SF9">
    <property type="entry name" value="DNA LIGASE 3"/>
    <property type="match status" value="1"/>
</dbReference>
<evidence type="ECO:0000256" key="14">
    <source>
        <dbReference type="ARBA" id="ARBA00022842"/>
    </source>
</evidence>
<keyword evidence="12" id="KW-0862">Zinc</keyword>
<feature type="compositionally biased region" description="Low complexity" evidence="24">
    <location>
        <begin position="118"/>
        <end position="153"/>
    </location>
</feature>
<dbReference type="PROSITE" id="PS00333">
    <property type="entry name" value="DNA_LIGASE_A2"/>
    <property type="match status" value="1"/>
</dbReference>
<dbReference type="Gene3D" id="3.30.1490.70">
    <property type="match status" value="1"/>
</dbReference>
<dbReference type="SUPFAM" id="SSF50249">
    <property type="entry name" value="Nucleic acid-binding proteins"/>
    <property type="match status" value="1"/>
</dbReference>
<dbReference type="PROSITE" id="PS50172">
    <property type="entry name" value="BRCT"/>
    <property type="match status" value="1"/>
</dbReference>
<evidence type="ECO:0000256" key="20">
    <source>
        <dbReference type="ARBA" id="ARBA00074829"/>
    </source>
</evidence>
<evidence type="ECO:0000256" key="18">
    <source>
        <dbReference type="ARBA" id="ARBA00023306"/>
    </source>
</evidence>
<dbReference type="InterPro" id="IPR001357">
    <property type="entry name" value="BRCT_dom"/>
</dbReference>
<feature type="domain" description="ATP-dependent DNA ligase family profile" evidence="26">
    <location>
        <begin position="539"/>
        <end position="673"/>
    </location>
</feature>
<evidence type="ECO:0000256" key="2">
    <source>
        <dbReference type="ARBA" id="ARBA00004123"/>
    </source>
</evidence>
<evidence type="ECO:0000256" key="15">
    <source>
        <dbReference type="ARBA" id="ARBA00023172"/>
    </source>
</evidence>
<dbReference type="CDD" id="cd07967">
    <property type="entry name" value="OBF_DNA_ligase_III"/>
    <property type="match status" value="1"/>
</dbReference>
<evidence type="ECO:0000256" key="24">
    <source>
        <dbReference type="SAM" id="MobiDB-lite"/>
    </source>
</evidence>
<keyword evidence="17" id="KW-0539">Nucleus</keyword>
<evidence type="ECO:0000256" key="10">
    <source>
        <dbReference type="ARBA" id="ARBA00022763"/>
    </source>
</evidence>
<keyword evidence="9" id="KW-0547">Nucleotide-binding</keyword>
<dbReference type="SUPFAM" id="SSF117018">
    <property type="entry name" value="ATP-dependent DNA ligase DNA-binding domain"/>
    <property type="match status" value="1"/>
</dbReference>
<evidence type="ECO:0000256" key="6">
    <source>
        <dbReference type="ARBA" id="ARBA00022618"/>
    </source>
</evidence>
<evidence type="ECO:0000256" key="11">
    <source>
        <dbReference type="ARBA" id="ARBA00022771"/>
    </source>
</evidence>
<keyword evidence="10" id="KW-0227">DNA damage</keyword>
<keyword evidence="7" id="KW-0235">DNA replication</keyword>
<dbReference type="InterPro" id="IPR001510">
    <property type="entry name" value="Znf_PARP"/>
</dbReference>
<keyword evidence="14" id="KW-0460">Magnesium</keyword>
<dbReference type="InterPro" id="IPR036420">
    <property type="entry name" value="BRCT_dom_sf"/>
</dbReference>
<dbReference type="Proteomes" id="UP000663864">
    <property type="component" value="Unassembled WGS sequence"/>
</dbReference>
<dbReference type="PROSITE" id="PS50064">
    <property type="entry name" value="ZF_PARP_2"/>
    <property type="match status" value="1"/>
</dbReference>
<accession>A0A814M7F1</accession>
<dbReference type="InterPro" id="IPR036599">
    <property type="entry name" value="DNA_ligase_N_sf"/>
</dbReference>
<dbReference type="Gene3D" id="2.40.50.140">
    <property type="entry name" value="Nucleic acid-binding proteins"/>
    <property type="match status" value="1"/>
</dbReference>
<evidence type="ECO:0000256" key="13">
    <source>
        <dbReference type="ARBA" id="ARBA00022840"/>
    </source>
</evidence>
<keyword evidence="18" id="KW-0131">Cell cycle</keyword>
<protein>
    <recommendedName>
        <fullName evidence="20">DNA ligase 3</fullName>
        <ecNumber evidence="4">6.5.1.1</ecNumber>
    </recommendedName>
    <alternativeName>
        <fullName evidence="21">DNA ligase III</fullName>
    </alternativeName>
    <alternativeName>
        <fullName evidence="22">Polydeoxyribonucleotide synthase [ATP] 3</fullName>
    </alternativeName>
</protein>
<keyword evidence="16" id="KW-0234">DNA repair</keyword>
<evidence type="ECO:0000256" key="19">
    <source>
        <dbReference type="ARBA" id="ARBA00034003"/>
    </source>
</evidence>
<dbReference type="SUPFAM" id="SSF56091">
    <property type="entry name" value="DNA ligase/mRNA capping enzyme, catalytic domain"/>
    <property type="match status" value="1"/>
</dbReference>
<dbReference type="GO" id="GO:0070421">
    <property type="term" value="C:DNA ligase III-XRCC1 complex"/>
    <property type="evidence" value="ECO:0007669"/>
    <property type="project" value="TreeGrafter"/>
</dbReference>
<dbReference type="InterPro" id="IPR012310">
    <property type="entry name" value="DNA_ligase_ATP-dep_cent"/>
</dbReference>
<evidence type="ECO:0000256" key="4">
    <source>
        <dbReference type="ARBA" id="ARBA00012727"/>
    </source>
</evidence>
<dbReference type="GO" id="GO:0071897">
    <property type="term" value="P:DNA biosynthetic process"/>
    <property type="evidence" value="ECO:0007669"/>
    <property type="project" value="InterPro"/>
</dbReference>
<dbReference type="EC" id="6.5.1.1" evidence="4"/>
<evidence type="ECO:0000256" key="12">
    <source>
        <dbReference type="ARBA" id="ARBA00022833"/>
    </source>
</evidence>
<dbReference type="GO" id="GO:0006302">
    <property type="term" value="P:double-strand break repair"/>
    <property type="evidence" value="ECO:0007669"/>
    <property type="project" value="TreeGrafter"/>
</dbReference>
<evidence type="ECO:0000313" key="28">
    <source>
        <dbReference type="EMBL" id="CAF1075792.1"/>
    </source>
</evidence>
<dbReference type="InterPro" id="IPR012340">
    <property type="entry name" value="NA-bd_OB-fold"/>
</dbReference>
<dbReference type="InterPro" id="IPR050191">
    <property type="entry name" value="ATP-dep_DNA_ligase"/>
</dbReference>
<dbReference type="Pfam" id="PF04675">
    <property type="entry name" value="DNA_ligase_A_N"/>
    <property type="match status" value="1"/>
</dbReference>
<feature type="compositionally biased region" description="Low complexity" evidence="24">
    <location>
        <begin position="813"/>
        <end position="837"/>
    </location>
</feature>
<dbReference type="Pfam" id="PF16759">
    <property type="entry name" value="LIG3_BRCT"/>
    <property type="match status" value="1"/>
</dbReference>
<comment type="similarity">
    <text evidence="3 23">Belongs to the ATP-dependent DNA ligase family.</text>
</comment>
<dbReference type="GO" id="GO:0005524">
    <property type="term" value="F:ATP binding"/>
    <property type="evidence" value="ECO:0007669"/>
    <property type="project" value="UniProtKB-KW"/>
</dbReference>
<feature type="domain" description="PARP-type" evidence="25">
    <location>
        <begin position="6"/>
        <end position="97"/>
    </location>
</feature>
<dbReference type="Gene3D" id="1.10.3260.10">
    <property type="entry name" value="DNA ligase, ATP-dependent, N-terminal domain"/>
    <property type="match status" value="1"/>
</dbReference>
<comment type="caution">
    <text evidence="28">The sequence shown here is derived from an EMBL/GenBank/DDBJ whole genome shotgun (WGS) entry which is preliminary data.</text>
</comment>
<dbReference type="Gene3D" id="3.30.470.30">
    <property type="entry name" value="DNA ligase/mRNA capping enzyme"/>
    <property type="match status" value="1"/>
</dbReference>
<evidence type="ECO:0000256" key="17">
    <source>
        <dbReference type="ARBA" id="ARBA00023242"/>
    </source>
</evidence>
<dbReference type="FunFam" id="2.40.50.140:FF:000085">
    <property type="entry name" value="DNA ligase"/>
    <property type="match status" value="1"/>
</dbReference>
<dbReference type="GO" id="GO:0003910">
    <property type="term" value="F:DNA ligase (ATP) activity"/>
    <property type="evidence" value="ECO:0007669"/>
    <property type="project" value="UniProtKB-EC"/>
</dbReference>
<dbReference type="InterPro" id="IPR031916">
    <property type="entry name" value="LIG3_BRCT"/>
</dbReference>
<sequence>MAEHRYSVDYAKLGTSACKKCKAKIAKGEIRIAKLTPSPFSEGDMMKIYHHVQCIFDSFLHARATTKIIESSTDLDGWLNISPLDREIILEHIKRVQEAKANKTTTTTTKSPTKKPTKSVASPTKKPTKSVAAVIPKPTTVTPIKKPLLPPTASASSANDDDDDDEITIDNDDIEIIDKKKPIEEKEDTIDTKPTTTNEVHISINDDPKHPDNSFRQFRGLCTKIAEISGHLAKTSIVEQFITYGSDGESYKGNLSLLFHLLLPSKGYKSIIYNLKSKQLCKLFSIIFHENVSAMIQKCEECGDVAETISEFYSSTTHIKPLSKTMLSNYDIDNYLHELGQVTREQDQIQLLRKITEKSTVNDLRMFIRLIQKDLKINAGPKHIIDSLGPNAYESFQATNDLKSFIKRYLEHKNSIDNGTQLNKQLSIKIELMTPVHPMLAEPCKSVDFAFKRCPNGFYAEVKYDGERLQLHKDQTNKFKFFSRSLKPVIEHKIEQISQYVLKAFPKGESLILDGEILLIDRKTRKPLPFGTLGVHKKKEFTEANEAFFIFDCLYYNGQSLLHKTLTERREILTEHMKPIENRILLSELKTINKKSDLKHLINFTIAEGLEGLVLKNPDGIYEPNKRHWLKVKKDYLMEGTMADTADLVVLGAYYGTGKKGGLMSVFLLGCYDSKTDQWYTVAKCGSGFDDATLEKLQIELKPNMTKISKNPNQIPKWLNISRDLIPDFIVIDPKKSPVWEITGAEFSKSKQHTANGISIRFPRITKVRDDKTWKEATNLDYLTVLFEKSKPAKKENDDDEDEENLFHFGDTNNNNNNNNNNNDNNSPQKPTPSSTPTKRKLLEIESDDEIEIQPKPNKILRKSLPNSLLKLNFPNIFDNQFIYLSSSLPMDEYNNLKRHIEAFGGKVLSPKDIDNDKQLLRITHCVGEKDATFDKIDLIKKKVQTNVTHISLPTVYVWKCIANKTKL</sequence>
<dbReference type="GO" id="GO:0006310">
    <property type="term" value="P:DNA recombination"/>
    <property type="evidence" value="ECO:0007669"/>
    <property type="project" value="UniProtKB-KW"/>
</dbReference>
<evidence type="ECO:0000256" key="5">
    <source>
        <dbReference type="ARBA" id="ARBA00022598"/>
    </source>
</evidence>
<organism evidence="28 29">
    <name type="scientific">Rotaria sordida</name>
    <dbReference type="NCBI Taxonomy" id="392033"/>
    <lineage>
        <taxon>Eukaryota</taxon>
        <taxon>Metazoa</taxon>
        <taxon>Spiralia</taxon>
        <taxon>Gnathifera</taxon>
        <taxon>Rotifera</taxon>
        <taxon>Eurotatoria</taxon>
        <taxon>Bdelloidea</taxon>
        <taxon>Philodinida</taxon>
        <taxon>Philodinidae</taxon>
        <taxon>Rotaria</taxon>
    </lineage>
</organism>
<dbReference type="GO" id="GO:0051301">
    <property type="term" value="P:cell division"/>
    <property type="evidence" value="ECO:0007669"/>
    <property type="project" value="UniProtKB-KW"/>
</dbReference>
<dbReference type="Pfam" id="PF04679">
    <property type="entry name" value="DNA_ligase_A_C"/>
    <property type="match status" value="1"/>
</dbReference>
<keyword evidence="8" id="KW-0479">Metal-binding</keyword>
<evidence type="ECO:0000256" key="9">
    <source>
        <dbReference type="ARBA" id="ARBA00022741"/>
    </source>
</evidence>
<dbReference type="PROSITE" id="PS50160">
    <property type="entry name" value="DNA_LIGASE_A3"/>
    <property type="match status" value="1"/>
</dbReference>
<dbReference type="SUPFAM" id="SSF57716">
    <property type="entry name" value="Glucocorticoid receptor-like (DNA-binding domain)"/>
    <property type="match status" value="1"/>
</dbReference>
<dbReference type="CDD" id="cd07902">
    <property type="entry name" value="Adenylation_DNA_ligase_III"/>
    <property type="match status" value="1"/>
</dbReference>
<dbReference type="GO" id="GO:0006273">
    <property type="term" value="P:lagging strand elongation"/>
    <property type="evidence" value="ECO:0007669"/>
    <property type="project" value="TreeGrafter"/>
</dbReference>
<evidence type="ECO:0000256" key="8">
    <source>
        <dbReference type="ARBA" id="ARBA00022723"/>
    </source>
</evidence>
<dbReference type="Gene3D" id="3.30.1740.10">
    <property type="entry name" value="Zinc finger, PARP-type"/>
    <property type="match status" value="1"/>
</dbReference>
<dbReference type="Gene3D" id="3.40.50.10190">
    <property type="entry name" value="BRCT domain"/>
    <property type="match status" value="1"/>
</dbReference>
<keyword evidence="13" id="KW-0067">ATP-binding</keyword>
<dbReference type="SUPFAM" id="SSF52113">
    <property type="entry name" value="BRCT domain"/>
    <property type="match status" value="1"/>
</dbReference>
<evidence type="ECO:0000256" key="3">
    <source>
        <dbReference type="ARBA" id="ARBA00007572"/>
    </source>
</evidence>
<evidence type="ECO:0000259" key="27">
    <source>
        <dbReference type="PROSITE" id="PS50172"/>
    </source>
</evidence>
<feature type="region of interest" description="Disordered" evidence="24">
    <location>
        <begin position="100"/>
        <end position="211"/>
    </location>
</feature>
<dbReference type="PANTHER" id="PTHR45674">
    <property type="entry name" value="DNA LIGASE 1/3 FAMILY MEMBER"/>
    <property type="match status" value="1"/>
</dbReference>